<organism evidence="2 3">
    <name type="scientific">Neurospora intermedia</name>
    <dbReference type="NCBI Taxonomy" id="5142"/>
    <lineage>
        <taxon>Eukaryota</taxon>
        <taxon>Fungi</taxon>
        <taxon>Dikarya</taxon>
        <taxon>Ascomycota</taxon>
        <taxon>Pezizomycotina</taxon>
        <taxon>Sordariomycetes</taxon>
        <taxon>Sordariomycetidae</taxon>
        <taxon>Sordariales</taxon>
        <taxon>Sordariaceae</taxon>
        <taxon>Neurospora</taxon>
    </lineage>
</organism>
<evidence type="ECO:0000313" key="3">
    <source>
        <dbReference type="Proteomes" id="UP001451303"/>
    </source>
</evidence>
<comment type="caution">
    <text evidence="2">The sequence shown here is derived from an EMBL/GenBank/DDBJ whole genome shotgun (WGS) entry which is preliminary data.</text>
</comment>
<gene>
    <name evidence="2" type="ORF">QR685DRAFT_605152</name>
</gene>
<dbReference type="EMBL" id="JAVLET010000003">
    <property type="protein sequence ID" value="KAL0472232.1"/>
    <property type="molecule type" value="Genomic_DNA"/>
</dbReference>
<feature type="region of interest" description="Disordered" evidence="1">
    <location>
        <begin position="42"/>
        <end position="84"/>
    </location>
</feature>
<reference evidence="2 3" key="1">
    <citation type="submission" date="2023-09" db="EMBL/GenBank/DDBJ databases">
        <title>Multi-omics analysis of a traditional fermented food reveals byproduct-associated fungal strains for waste-to-food upcycling.</title>
        <authorList>
            <consortium name="Lawrence Berkeley National Laboratory"/>
            <person name="Rekdal V.M."/>
            <person name="Villalobos-Escobedo J.M."/>
            <person name="Rodriguez-Valeron N."/>
            <person name="Garcia M.O."/>
            <person name="Vasquez D.P."/>
            <person name="Damayanti I."/>
            <person name="Sorensen P.M."/>
            <person name="Baidoo E.E."/>
            <person name="De Carvalho A.C."/>
            <person name="Riley R."/>
            <person name="Lipzen A."/>
            <person name="He G."/>
            <person name="Yan M."/>
            <person name="Haridas S."/>
            <person name="Daum C."/>
            <person name="Yoshinaga Y."/>
            <person name="Ng V."/>
            <person name="Grigoriev I.V."/>
            <person name="Munk R."/>
            <person name="Nuraida L."/>
            <person name="Wijaya C.H."/>
            <person name="Morales P.-C."/>
            <person name="Keasling J.D."/>
        </authorList>
    </citation>
    <scope>NUCLEOTIDE SEQUENCE [LARGE SCALE GENOMIC DNA]</scope>
    <source>
        <strain evidence="2 3">FGSC 2613</strain>
    </source>
</reference>
<proteinExistence type="predicted"/>
<evidence type="ECO:0000256" key="1">
    <source>
        <dbReference type="SAM" id="MobiDB-lite"/>
    </source>
</evidence>
<accession>A0ABR3DHW1</accession>
<evidence type="ECO:0000313" key="2">
    <source>
        <dbReference type="EMBL" id="KAL0472232.1"/>
    </source>
</evidence>
<dbReference type="Proteomes" id="UP001451303">
    <property type="component" value="Unassembled WGS sequence"/>
</dbReference>
<keyword evidence="3" id="KW-1185">Reference proteome</keyword>
<feature type="compositionally biased region" description="Basic residues" evidence="1">
    <location>
        <begin position="57"/>
        <end position="67"/>
    </location>
</feature>
<name>A0ABR3DHW1_NEUIN</name>
<protein>
    <submittedName>
        <fullName evidence="2">Uncharacterized protein</fullName>
    </submittedName>
</protein>
<sequence>MLNTTIWISTASSHRGRIVMYDEEPPMRMEITRIMASDKGSKFPLAPRLSSAAGGGNKKKNTTRLPHKPSQVRSGTRHKHPGNELEFFMPCREGTLVSREGFEGEPMTPWGSSHLFVFASYKKFLRVWSELSMVCVVERGPYAVEQQQHPSGCSAADMASGLVWNSTRCEWPSGTPKPTAYNSEMVMTKVASLLRCAVRASGPSSFTGSRPSFILHRRPKRRSALDLQRYKPQQSRSLPFLDGAVCSMLQEIDKPTLWTGRTLPTQTVLLLTVGIQKTRILPDAKKPIKC</sequence>